<protein>
    <submittedName>
        <fullName evidence="8">Negative regulator of sigma E activity</fullName>
    </submittedName>
</protein>
<keyword evidence="3 5" id="KW-0732">Signal</keyword>
<evidence type="ECO:0000313" key="8">
    <source>
        <dbReference type="EMBL" id="RUO31970.1"/>
    </source>
</evidence>
<evidence type="ECO:0000313" key="9">
    <source>
        <dbReference type="Proteomes" id="UP000287410"/>
    </source>
</evidence>
<dbReference type="PANTHER" id="PTHR38782">
    <property type="match status" value="1"/>
</dbReference>
<dbReference type="Pfam" id="PF17188">
    <property type="entry name" value="MucB_RseB_C"/>
    <property type="match status" value="1"/>
</dbReference>
<evidence type="ECO:0000256" key="5">
    <source>
        <dbReference type="SAM" id="SignalP"/>
    </source>
</evidence>
<gene>
    <name evidence="8" type="ORF">CWE12_02960</name>
</gene>
<dbReference type="InterPro" id="IPR038484">
    <property type="entry name" value="MucB/RseB_C_sf"/>
</dbReference>
<dbReference type="InterPro" id="IPR033436">
    <property type="entry name" value="MucB/RseB_C"/>
</dbReference>
<dbReference type="InterPro" id="IPR033434">
    <property type="entry name" value="MucB/RseB_N"/>
</dbReference>
<reference evidence="8 9" key="1">
    <citation type="journal article" date="2018" name="Front. Microbiol.">
        <title>Genome-Based Analysis Reveals the Taxonomy and Diversity of the Family Idiomarinaceae.</title>
        <authorList>
            <person name="Liu Y."/>
            <person name="Lai Q."/>
            <person name="Shao Z."/>
        </authorList>
    </citation>
    <scope>NUCLEOTIDE SEQUENCE [LARGE SCALE GENOMIC DNA]</scope>
    <source>
        <strain evidence="8 9">GBSy1</strain>
    </source>
</reference>
<name>A0ABY0C2J3_9GAMM</name>
<keyword evidence="4" id="KW-0574">Periplasm</keyword>
<accession>A0ABY0C2J3</accession>
<comment type="subcellular location">
    <subcellularLocation>
        <location evidence="1">Periplasm</location>
    </subcellularLocation>
</comment>
<feature type="chain" id="PRO_5045581400" evidence="5">
    <location>
        <begin position="24"/>
        <end position="326"/>
    </location>
</feature>
<dbReference type="PANTHER" id="PTHR38782:SF1">
    <property type="entry name" value="SIGMA-E FACTOR REGULATORY PROTEIN RSEB"/>
    <property type="match status" value="1"/>
</dbReference>
<evidence type="ECO:0000259" key="6">
    <source>
        <dbReference type="Pfam" id="PF03888"/>
    </source>
</evidence>
<dbReference type="InterPro" id="IPR005588">
    <property type="entry name" value="MucB_RseB"/>
</dbReference>
<evidence type="ECO:0000256" key="4">
    <source>
        <dbReference type="ARBA" id="ARBA00022764"/>
    </source>
</evidence>
<feature type="domain" description="MucB/RseB C-terminal" evidence="7">
    <location>
        <begin position="231"/>
        <end position="323"/>
    </location>
</feature>
<dbReference type="Proteomes" id="UP000287410">
    <property type="component" value="Unassembled WGS sequence"/>
</dbReference>
<dbReference type="Gene3D" id="3.30.200.100">
    <property type="entry name" value="MucB/RseB, C-terminal domain"/>
    <property type="match status" value="1"/>
</dbReference>
<sequence>MKQAVQYAFACLALTLSMHAVQAQTQNQTDSSESAQGAALFDRMQQALRELNFDASFVHVRGQRIEPYRWLHSRSENGNEVEVLATLNGPEYRALRHNNHVSYYHSLGSPYSLRATVLNGPLPAGFFQPFEKIAGAYNVMAVGGGRVMDRAADHIRVIARDRQRYGYSIWVDRETGMLLRTATLSVHGDVLEQVQLTTLFTSDSFLDNLRDVSEVSRPPLVDDNSNRRPLAQQWQIGWLPQGFELIRSNNHRMAVTGQPVDYYLYTDGLAKLSIYISARNQATSAMQIEGAESLHSTELGEYQVTVVGGVPAETAQRIAQSVRTPR</sequence>
<feature type="domain" description="MucB/RseB N-terminal" evidence="6">
    <location>
        <begin position="38"/>
        <end position="203"/>
    </location>
</feature>
<dbReference type="Gene3D" id="2.50.20.10">
    <property type="entry name" value="Lipoprotein localisation LolA/LolB/LppX"/>
    <property type="match status" value="1"/>
</dbReference>
<keyword evidence="9" id="KW-1185">Reference proteome</keyword>
<evidence type="ECO:0000256" key="1">
    <source>
        <dbReference type="ARBA" id="ARBA00004418"/>
    </source>
</evidence>
<proteinExistence type="inferred from homology"/>
<organism evidence="8 9">
    <name type="scientific">Aliidiomarina sedimenti</name>
    <dbReference type="NCBI Taxonomy" id="1933879"/>
    <lineage>
        <taxon>Bacteria</taxon>
        <taxon>Pseudomonadati</taxon>
        <taxon>Pseudomonadota</taxon>
        <taxon>Gammaproteobacteria</taxon>
        <taxon>Alteromonadales</taxon>
        <taxon>Idiomarinaceae</taxon>
        <taxon>Aliidiomarina</taxon>
    </lineage>
</organism>
<dbReference type="Pfam" id="PF03888">
    <property type="entry name" value="MucB_RseB"/>
    <property type="match status" value="1"/>
</dbReference>
<comment type="similarity">
    <text evidence="2">Belongs to the RseB family.</text>
</comment>
<dbReference type="CDD" id="cd16327">
    <property type="entry name" value="RseB"/>
    <property type="match status" value="1"/>
</dbReference>
<evidence type="ECO:0000256" key="3">
    <source>
        <dbReference type="ARBA" id="ARBA00022729"/>
    </source>
</evidence>
<dbReference type="PIRSF" id="PIRSF005427">
    <property type="entry name" value="RseB"/>
    <property type="match status" value="1"/>
</dbReference>
<evidence type="ECO:0000256" key="2">
    <source>
        <dbReference type="ARBA" id="ARBA00008150"/>
    </source>
</evidence>
<dbReference type="EMBL" id="PIPN01000001">
    <property type="protein sequence ID" value="RUO31970.1"/>
    <property type="molecule type" value="Genomic_DNA"/>
</dbReference>
<evidence type="ECO:0000259" key="7">
    <source>
        <dbReference type="Pfam" id="PF17188"/>
    </source>
</evidence>
<comment type="caution">
    <text evidence="8">The sequence shown here is derived from an EMBL/GenBank/DDBJ whole genome shotgun (WGS) entry which is preliminary data.</text>
</comment>
<feature type="signal peptide" evidence="5">
    <location>
        <begin position="1"/>
        <end position="23"/>
    </location>
</feature>
<dbReference type="RefSeq" id="WP_126788170.1">
    <property type="nucleotide sequence ID" value="NZ_PIPN01000001.1"/>
</dbReference>